<reference evidence="2 3" key="1">
    <citation type="submission" date="2016-07" db="EMBL/GenBank/DDBJ databases">
        <title>Pervasive Adenine N6-methylation of Active Genes in Fungi.</title>
        <authorList>
            <consortium name="DOE Joint Genome Institute"/>
            <person name="Mondo S.J."/>
            <person name="Dannebaum R.O."/>
            <person name="Kuo R.C."/>
            <person name="Labutti K."/>
            <person name="Haridas S."/>
            <person name="Kuo A."/>
            <person name="Salamov A."/>
            <person name="Ahrendt S.R."/>
            <person name="Lipzen A."/>
            <person name="Sullivan W."/>
            <person name="Andreopoulos W.B."/>
            <person name="Clum A."/>
            <person name="Lindquist E."/>
            <person name="Daum C."/>
            <person name="Ramamoorthy G.K."/>
            <person name="Gryganskyi A."/>
            <person name="Culley D."/>
            <person name="Magnuson J.K."/>
            <person name="James T.Y."/>
            <person name="O'Malley M.A."/>
            <person name="Stajich J.E."/>
            <person name="Spatafora J.W."/>
            <person name="Visel A."/>
            <person name="Grigoriev I.V."/>
        </authorList>
    </citation>
    <scope>NUCLEOTIDE SEQUENCE [LARGE SCALE GENOMIC DNA]</scope>
    <source>
        <strain evidence="2 3">CBS 931.73</strain>
    </source>
</reference>
<proteinExistence type="predicted"/>
<comment type="caution">
    <text evidence="2">The sequence shown here is derived from an EMBL/GenBank/DDBJ whole genome shotgun (WGS) entry which is preliminary data.</text>
</comment>
<gene>
    <name evidence="2" type="ORF">K493DRAFT_66093</name>
</gene>
<evidence type="ECO:0000256" key="1">
    <source>
        <dbReference type="SAM" id="MobiDB-lite"/>
    </source>
</evidence>
<feature type="compositionally biased region" description="Polar residues" evidence="1">
    <location>
        <begin position="283"/>
        <end position="295"/>
    </location>
</feature>
<evidence type="ECO:0000313" key="3">
    <source>
        <dbReference type="Proteomes" id="UP000193498"/>
    </source>
</evidence>
<feature type="region of interest" description="Disordered" evidence="1">
    <location>
        <begin position="133"/>
        <end position="190"/>
    </location>
</feature>
<feature type="compositionally biased region" description="Polar residues" evidence="1">
    <location>
        <begin position="162"/>
        <end position="190"/>
    </location>
</feature>
<dbReference type="InParanoid" id="A0A1Y1XVB5"/>
<feature type="region of interest" description="Disordered" evidence="1">
    <location>
        <begin position="276"/>
        <end position="295"/>
    </location>
</feature>
<dbReference type="Proteomes" id="UP000193498">
    <property type="component" value="Unassembled WGS sequence"/>
</dbReference>
<organism evidence="2 3">
    <name type="scientific">Basidiobolus meristosporus CBS 931.73</name>
    <dbReference type="NCBI Taxonomy" id="1314790"/>
    <lineage>
        <taxon>Eukaryota</taxon>
        <taxon>Fungi</taxon>
        <taxon>Fungi incertae sedis</taxon>
        <taxon>Zoopagomycota</taxon>
        <taxon>Entomophthoromycotina</taxon>
        <taxon>Basidiobolomycetes</taxon>
        <taxon>Basidiobolales</taxon>
        <taxon>Basidiobolaceae</taxon>
        <taxon>Basidiobolus</taxon>
    </lineage>
</organism>
<accession>A0A1Y1XVB5</accession>
<dbReference type="AlphaFoldDB" id="A0A1Y1XVB5"/>
<sequence>MVMVTATTGGLYRCSRRTGLVVLISRWRGHFPPPSAMNFGEHPAESLEGDPSLSTNPGHFFDLRAESLVDMPFHWKQYFEELQNAMLSQITLNFRSLHERLDGVEEKLEYVLRTSAGNYWNAKVSGIEATLDSLTNTTPKPPHLSRNDHLPVEGTPGRQHIPDSSTTPRPNPNSISNALSPTTPVSQLPSEESAKVKVLLRQFAAGAMNYIDKNATTFLNVNNHAGAISTMKRFGLYESPAWDNFTQLHFPHVLKRDLTDELVKIITVKVKNTKARYKKKHSTSQSTEPNSGLDG</sequence>
<evidence type="ECO:0000313" key="2">
    <source>
        <dbReference type="EMBL" id="ORX89690.1"/>
    </source>
</evidence>
<protein>
    <submittedName>
        <fullName evidence="2">Uncharacterized protein</fullName>
    </submittedName>
</protein>
<dbReference type="EMBL" id="MCFE01000427">
    <property type="protein sequence ID" value="ORX89690.1"/>
    <property type="molecule type" value="Genomic_DNA"/>
</dbReference>
<keyword evidence="3" id="KW-1185">Reference proteome</keyword>
<name>A0A1Y1XVB5_9FUNG</name>